<feature type="transmembrane region" description="Helical" evidence="1">
    <location>
        <begin position="98"/>
        <end position="118"/>
    </location>
</feature>
<dbReference type="OrthoDB" id="2717873at2"/>
<feature type="transmembrane region" description="Helical" evidence="1">
    <location>
        <begin position="202"/>
        <end position="224"/>
    </location>
</feature>
<sequence length="364" mass="37365">MSVLLEQPTRVTATRWWLVLVPAATWSLAYLGLGLAWSLGAGGNPADPAVDPAVRELSLLGLLTPAGGAALLAGLGALGVLLTAALLLGRPGGGRAGWAYRAAAALAGALGVVLVVLLPDYRLLAAVGYTPIVGVLRLVGAAPAGVQVWPWPVVNMVLLSTAGLAWQAVAVLAARRAAGACQVCGRDGAAGSWRSPERAARWGRWAVAVAVAVPVGYAVTRFAWALGVPLGVSQELLDELGSGVWAGAGLAAMAVGGAVLTLGLVQRWGEFFPRWMPRVGGRRVPVALAVVPALAVSGVVASAGLMFVRVTAAGEFAAQFPGDGGNVAAWLPELFWPLWAVALAVAAYAYWLRRRTACRRCGRG</sequence>
<dbReference type="AlphaFoldDB" id="A0A2S6IJ47"/>
<feature type="transmembrane region" description="Helical" evidence="1">
    <location>
        <begin position="153"/>
        <end position="173"/>
    </location>
</feature>
<keyword evidence="3" id="KW-1185">Reference proteome</keyword>
<keyword evidence="1" id="KW-0812">Transmembrane</keyword>
<feature type="transmembrane region" description="Helical" evidence="1">
    <location>
        <begin position="334"/>
        <end position="352"/>
    </location>
</feature>
<feature type="transmembrane region" description="Helical" evidence="1">
    <location>
        <begin position="59"/>
        <end position="86"/>
    </location>
</feature>
<feature type="transmembrane region" description="Helical" evidence="1">
    <location>
        <begin position="16"/>
        <end position="39"/>
    </location>
</feature>
<evidence type="ECO:0000256" key="1">
    <source>
        <dbReference type="SAM" id="Phobius"/>
    </source>
</evidence>
<dbReference type="EMBL" id="PTJD01000008">
    <property type="protein sequence ID" value="PPK94239.1"/>
    <property type="molecule type" value="Genomic_DNA"/>
</dbReference>
<keyword evidence="1" id="KW-1133">Transmembrane helix</keyword>
<name>A0A2S6IJ47_9ACTN</name>
<feature type="transmembrane region" description="Helical" evidence="1">
    <location>
        <begin position="286"/>
        <end position="308"/>
    </location>
</feature>
<protein>
    <submittedName>
        <fullName evidence="2">Uncharacterized protein</fullName>
    </submittedName>
</protein>
<dbReference type="Proteomes" id="UP000239485">
    <property type="component" value="Unassembled WGS sequence"/>
</dbReference>
<gene>
    <name evidence="2" type="ORF">CLV92_108141</name>
</gene>
<comment type="caution">
    <text evidence="2">The sequence shown here is derived from an EMBL/GenBank/DDBJ whole genome shotgun (WGS) entry which is preliminary data.</text>
</comment>
<dbReference type="RefSeq" id="WP_158257230.1">
    <property type="nucleotide sequence ID" value="NZ_PTJD01000008.1"/>
</dbReference>
<accession>A0A2S6IJ47</accession>
<evidence type="ECO:0000313" key="3">
    <source>
        <dbReference type="Proteomes" id="UP000239485"/>
    </source>
</evidence>
<feature type="transmembrane region" description="Helical" evidence="1">
    <location>
        <begin position="244"/>
        <end position="265"/>
    </location>
</feature>
<reference evidence="2 3" key="1">
    <citation type="submission" date="2018-02" db="EMBL/GenBank/DDBJ databases">
        <title>Genomic Encyclopedia of Archaeal and Bacterial Type Strains, Phase II (KMG-II): from individual species to whole genera.</title>
        <authorList>
            <person name="Goeker M."/>
        </authorList>
    </citation>
    <scope>NUCLEOTIDE SEQUENCE [LARGE SCALE GENOMIC DNA]</scope>
    <source>
        <strain evidence="2 3">DSM 22857</strain>
    </source>
</reference>
<evidence type="ECO:0000313" key="2">
    <source>
        <dbReference type="EMBL" id="PPK94239.1"/>
    </source>
</evidence>
<proteinExistence type="predicted"/>
<organism evidence="2 3">
    <name type="scientific">Kineococcus xinjiangensis</name>
    <dbReference type="NCBI Taxonomy" id="512762"/>
    <lineage>
        <taxon>Bacteria</taxon>
        <taxon>Bacillati</taxon>
        <taxon>Actinomycetota</taxon>
        <taxon>Actinomycetes</taxon>
        <taxon>Kineosporiales</taxon>
        <taxon>Kineosporiaceae</taxon>
        <taxon>Kineococcus</taxon>
    </lineage>
</organism>
<keyword evidence="1" id="KW-0472">Membrane</keyword>